<dbReference type="Proteomes" id="UP001385951">
    <property type="component" value="Unassembled WGS sequence"/>
</dbReference>
<dbReference type="PANTHER" id="PTHR48100">
    <property type="entry name" value="BROAD-SPECIFICITY PHOSPHATASE YOR283W-RELATED"/>
    <property type="match status" value="1"/>
</dbReference>
<gene>
    <name evidence="1" type="ORF">QCA50_020747</name>
</gene>
<protein>
    <recommendedName>
        <fullName evidence="3">Phosphoglycerate mutase-like protein</fullName>
    </recommendedName>
</protein>
<dbReference type="CDD" id="cd07067">
    <property type="entry name" value="HP_PGM_like"/>
    <property type="match status" value="1"/>
</dbReference>
<dbReference type="InterPro" id="IPR050275">
    <property type="entry name" value="PGM_Phosphatase"/>
</dbReference>
<evidence type="ECO:0000313" key="2">
    <source>
        <dbReference type="Proteomes" id="UP001385951"/>
    </source>
</evidence>
<dbReference type="Gene3D" id="3.40.50.1240">
    <property type="entry name" value="Phosphoglycerate mutase-like"/>
    <property type="match status" value="1"/>
</dbReference>
<dbReference type="InterPro" id="IPR013078">
    <property type="entry name" value="His_Pase_superF_clade-1"/>
</dbReference>
<dbReference type="SUPFAM" id="SSF53254">
    <property type="entry name" value="Phosphoglycerate mutase-like"/>
    <property type="match status" value="1"/>
</dbReference>
<dbReference type="AlphaFoldDB" id="A0AAW0FFH3"/>
<sequence length="332" mass="38155">MSNYTAVVGFFLQSDPVANGSPVALLPRFGLEDHSEDCWKQFRFKIDNLNSLAPLGTKYKVLFLGRHGEGYHNAGLKKYGHEEWMRFYSLTDGDDEMTWAPDAQLTPLGHSQAAAAREAWRTESSRGIMIPQKFYVSPLRRALETWSGTFGGTRDYSLFPEEGPTVTILENCRETYGIYPCDMRLPLSVLQETYPPPTYQFEVNFTEHDPLWTRDERETDEHVQERAKRVLNVIFKEPEIYISITAHGWFIRGLLAETRHQPYRIPTGGTPSNFMIKSKLTAVTYRSSTRRYQASRYSTGGLIAKHNIALIGTNKRIIHFYSCFYVNQIIDK</sequence>
<dbReference type="SMART" id="SM00855">
    <property type="entry name" value="PGAM"/>
    <property type="match status" value="1"/>
</dbReference>
<dbReference type="GO" id="GO:0016791">
    <property type="term" value="F:phosphatase activity"/>
    <property type="evidence" value="ECO:0007669"/>
    <property type="project" value="TreeGrafter"/>
</dbReference>
<dbReference type="PANTHER" id="PTHR48100:SF1">
    <property type="entry name" value="HISTIDINE PHOSPHATASE FAMILY PROTEIN-RELATED"/>
    <property type="match status" value="1"/>
</dbReference>
<evidence type="ECO:0008006" key="3">
    <source>
        <dbReference type="Google" id="ProtNLM"/>
    </source>
</evidence>
<keyword evidence="2" id="KW-1185">Reference proteome</keyword>
<comment type="caution">
    <text evidence="1">The sequence shown here is derived from an EMBL/GenBank/DDBJ whole genome shotgun (WGS) entry which is preliminary data.</text>
</comment>
<dbReference type="GO" id="GO:0005737">
    <property type="term" value="C:cytoplasm"/>
    <property type="evidence" value="ECO:0007669"/>
    <property type="project" value="TreeGrafter"/>
</dbReference>
<dbReference type="InterPro" id="IPR029033">
    <property type="entry name" value="His_PPase_superfam"/>
</dbReference>
<reference evidence="1 2" key="1">
    <citation type="submission" date="2022-09" db="EMBL/GenBank/DDBJ databases">
        <authorList>
            <person name="Palmer J.M."/>
        </authorList>
    </citation>
    <scope>NUCLEOTIDE SEQUENCE [LARGE SCALE GENOMIC DNA]</scope>
    <source>
        <strain evidence="1 2">DSM 7382</strain>
    </source>
</reference>
<accession>A0AAW0FFH3</accession>
<organism evidence="1 2">
    <name type="scientific">Cerrena zonata</name>
    <dbReference type="NCBI Taxonomy" id="2478898"/>
    <lineage>
        <taxon>Eukaryota</taxon>
        <taxon>Fungi</taxon>
        <taxon>Dikarya</taxon>
        <taxon>Basidiomycota</taxon>
        <taxon>Agaricomycotina</taxon>
        <taxon>Agaricomycetes</taxon>
        <taxon>Polyporales</taxon>
        <taxon>Cerrenaceae</taxon>
        <taxon>Cerrena</taxon>
    </lineage>
</organism>
<dbReference type="EMBL" id="JASBNA010000124">
    <property type="protein sequence ID" value="KAK7676293.1"/>
    <property type="molecule type" value="Genomic_DNA"/>
</dbReference>
<evidence type="ECO:0000313" key="1">
    <source>
        <dbReference type="EMBL" id="KAK7676293.1"/>
    </source>
</evidence>
<proteinExistence type="predicted"/>
<name>A0AAW0FFH3_9APHY</name>
<dbReference type="Pfam" id="PF00300">
    <property type="entry name" value="His_Phos_1"/>
    <property type="match status" value="1"/>
</dbReference>